<dbReference type="PROSITE" id="PS50995">
    <property type="entry name" value="HTH_MARR_2"/>
    <property type="match status" value="1"/>
</dbReference>
<dbReference type="Pfam" id="PF01047">
    <property type="entry name" value="MarR"/>
    <property type="match status" value="1"/>
</dbReference>
<comment type="caution">
    <text evidence="2">The sequence shown here is derived from an EMBL/GenBank/DDBJ whole genome shotgun (WGS) entry which is preliminary data.</text>
</comment>
<feature type="domain" description="HTH marR-type" evidence="1">
    <location>
        <begin position="6"/>
        <end position="141"/>
    </location>
</feature>
<dbReference type="AlphaFoldDB" id="A0A9E2L1A2"/>
<proteinExistence type="predicted"/>
<gene>
    <name evidence="2" type="ORF">IAA16_04875</name>
</gene>
<dbReference type="InterPro" id="IPR036390">
    <property type="entry name" value="WH_DNA-bd_sf"/>
</dbReference>
<dbReference type="InterPro" id="IPR011991">
    <property type="entry name" value="ArsR-like_HTH"/>
</dbReference>
<dbReference type="SUPFAM" id="SSF46785">
    <property type="entry name" value="Winged helix' DNA-binding domain"/>
    <property type="match status" value="1"/>
</dbReference>
<name>A0A9E2L1A2_9SPIR</name>
<dbReference type="PRINTS" id="PR00598">
    <property type="entry name" value="HTHMARR"/>
</dbReference>
<accession>A0A9E2L1A2</accession>
<dbReference type="PANTHER" id="PTHR33164:SF57">
    <property type="entry name" value="MARR-FAMILY TRANSCRIPTIONAL REGULATOR"/>
    <property type="match status" value="1"/>
</dbReference>
<dbReference type="Proteomes" id="UP000823914">
    <property type="component" value="Unassembled WGS sequence"/>
</dbReference>
<organism evidence="2 3">
    <name type="scientific">Candidatus Treponema excrementipullorum</name>
    <dbReference type="NCBI Taxonomy" id="2838768"/>
    <lineage>
        <taxon>Bacteria</taxon>
        <taxon>Pseudomonadati</taxon>
        <taxon>Spirochaetota</taxon>
        <taxon>Spirochaetia</taxon>
        <taxon>Spirochaetales</taxon>
        <taxon>Treponemataceae</taxon>
        <taxon>Treponema</taxon>
    </lineage>
</organism>
<protein>
    <submittedName>
        <fullName evidence="2">MarR family transcriptional regulator</fullName>
    </submittedName>
</protein>
<dbReference type="InterPro" id="IPR039422">
    <property type="entry name" value="MarR/SlyA-like"/>
</dbReference>
<evidence type="ECO:0000313" key="3">
    <source>
        <dbReference type="Proteomes" id="UP000823914"/>
    </source>
</evidence>
<dbReference type="InterPro" id="IPR000835">
    <property type="entry name" value="HTH_MarR-typ"/>
</dbReference>
<dbReference type="CDD" id="cd00090">
    <property type="entry name" value="HTH_ARSR"/>
    <property type="match status" value="1"/>
</dbReference>
<reference evidence="2" key="1">
    <citation type="journal article" date="2021" name="PeerJ">
        <title>Extensive microbial diversity within the chicken gut microbiome revealed by metagenomics and culture.</title>
        <authorList>
            <person name="Gilroy R."/>
            <person name="Ravi A."/>
            <person name="Getino M."/>
            <person name="Pursley I."/>
            <person name="Horton D.L."/>
            <person name="Alikhan N.F."/>
            <person name="Baker D."/>
            <person name="Gharbi K."/>
            <person name="Hall N."/>
            <person name="Watson M."/>
            <person name="Adriaenssens E.M."/>
            <person name="Foster-Nyarko E."/>
            <person name="Jarju S."/>
            <person name="Secka A."/>
            <person name="Antonio M."/>
            <person name="Oren A."/>
            <person name="Chaudhuri R.R."/>
            <person name="La Ragione R."/>
            <person name="Hildebrand F."/>
            <person name="Pallen M.J."/>
        </authorList>
    </citation>
    <scope>NUCLEOTIDE SEQUENCE</scope>
    <source>
        <strain evidence="2">Gambia15-2214</strain>
    </source>
</reference>
<dbReference type="SMART" id="SM00347">
    <property type="entry name" value="HTH_MARR"/>
    <property type="match status" value="1"/>
</dbReference>
<reference evidence="2" key="2">
    <citation type="submission" date="2021-04" db="EMBL/GenBank/DDBJ databases">
        <authorList>
            <person name="Gilroy R."/>
        </authorList>
    </citation>
    <scope>NUCLEOTIDE SEQUENCE</scope>
    <source>
        <strain evidence="2">Gambia15-2214</strain>
    </source>
</reference>
<dbReference type="GO" id="GO:0003700">
    <property type="term" value="F:DNA-binding transcription factor activity"/>
    <property type="evidence" value="ECO:0007669"/>
    <property type="project" value="InterPro"/>
</dbReference>
<dbReference type="InterPro" id="IPR036388">
    <property type="entry name" value="WH-like_DNA-bd_sf"/>
</dbReference>
<evidence type="ECO:0000313" key="2">
    <source>
        <dbReference type="EMBL" id="MBU3849880.1"/>
    </source>
</evidence>
<dbReference type="PANTHER" id="PTHR33164">
    <property type="entry name" value="TRANSCRIPTIONAL REGULATOR, MARR FAMILY"/>
    <property type="match status" value="1"/>
</dbReference>
<evidence type="ECO:0000259" key="1">
    <source>
        <dbReference type="PROSITE" id="PS50995"/>
    </source>
</evidence>
<sequence>MEHMDSSSLVSLISNIHTAASDFLEEKLKEYGLPDMVSSHGFILYRLSLAERLTMGELAQLVNRNKSTVTVLIRKLEAAGFVEREVSEKDSRVVYIKLTPQGREYNDKTKDISRQLIERCYQGFSPEERQTTFALLKRIFNNFKN</sequence>
<dbReference type="Gene3D" id="1.10.10.10">
    <property type="entry name" value="Winged helix-like DNA-binding domain superfamily/Winged helix DNA-binding domain"/>
    <property type="match status" value="1"/>
</dbReference>
<dbReference type="EMBL" id="JAHLFV010000115">
    <property type="protein sequence ID" value="MBU3849880.1"/>
    <property type="molecule type" value="Genomic_DNA"/>
</dbReference>
<dbReference type="GO" id="GO:0006950">
    <property type="term" value="P:response to stress"/>
    <property type="evidence" value="ECO:0007669"/>
    <property type="project" value="TreeGrafter"/>
</dbReference>